<keyword evidence="3" id="KW-1185">Reference proteome</keyword>
<reference evidence="2" key="1">
    <citation type="submission" date="2016-10" db="EMBL/GenBank/DDBJ databases">
        <authorList>
            <person name="Benchimol M."/>
            <person name="Almeida L.G."/>
            <person name="Vasconcelos A.T."/>
            <person name="Perreira-Neves A."/>
            <person name="Rosa I.A."/>
            <person name="Tasca T."/>
            <person name="Bogo M.R."/>
            <person name="de Souza W."/>
        </authorList>
    </citation>
    <scope>NUCLEOTIDE SEQUENCE [LARGE SCALE GENOMIC DNA]</scope>
    <source>
        <strain evidence="2">K</strain>
    </source>
</reference>
<keyword evidence="1" id="KW-0812">Transmembrane</keyword>
<dbReference type="Proteomes" id="UP000179807">
    <property type="component" value="Unassembled WGS sequence"/>
</dbReference>
<evidence type="ECO:0000313" key="2">
    <source>
        <dbReference type="EMBL" id="OHS97204.1"/>
    </source>
</evidence>
<accession>A0A1J4JJ05</accession>
<protein>
    <submittedName>
        <fullName evidence="2">Uncharacterized protein</fullName>
    </submittedName>
</protein>
<keyword evidence="1" id="KW-1133">Transmembrane helix</keyword>
<evidence type="ECO:0000256" key="1">
    <source>
        <dbReference type="SAM" id="Phobius"/>
    </source>
</evidence>
<sequence>MKIQKVISLNMSLINYVFYILLVGPLWIQYYLSSNKLVSSYKAKITLLFKVLPSYNISGLLTRHTLWYHIWDDLKDKNDDELDYFLNKIFPTANNQKSKLFDCDNPHKYVHSKQENHEEILFPDSSYYKWISSNAKMELKNMTIFSDNFNVLPKTSEFQKKLFQHQNPMTCEGKRFIELPINDWGLGAVLIHLARKFIMSVNHGYIPIISRRKWIWTSGANFCTKDKTYTCFFQERSIRM</sequence>
<evidence type="ECO:0000313" key="3">
    <source>
        <dbReference type="Proteomes" id="UP000179807"/>
    </source>
</evidence>
<organism evidence="2 3">
    <name type="scientific">Tritrichomonas foetus</name>
    <dbReference type="NCBI Taxonomy" id="1144522"/>
    <lineage>
        <taxon>Eukaryota</taxon>
        <taxon>Metamonada</taxon>
        <taxon>Parabasalia</taxon>
        <taxon>Tritrichomonadida</taxon>
        <taxon>Tritrichomonadidae</taxon>
        <taxon>Tritrichomonas</taxon>
    </lineage>
</organism>
<dbReference type="VEuPathDB" id="TrichDB:TRFO_36625"/>
<dbReference type="RefSeq" id="XP_068350341.1">
    <property type="nucleotide sequence ID" value="XM_068510941.1"/>
</dbReference>
<keyword evidence="1" id="KW-0472">Membrane</keyword>
<dbReference type="GeneID" id="94845645"/>
<dbReference type="EMBL" id="MLAK01001130">
    <property type="protein sequence ID" value="OHS97204.1"/>
    <property type="molecule type" value="Genomic_DNA"/>
</dbReference>
<proteinExistence type="predicted"/>
<comment type="caution">
    <text evidence="2">The sequence shown here is derived from an EMBL/GenBank/DDBJ whole genome shotgun (WGS) entry which is preliminary data.</text>
</comment>
<dbReference type="AlphaFoldDB" id="A0A1J4JJ05"/>
<name>A0A1J4JJ05_9EUKA</name>
<feature type="transmembrane region" description="Helical" evidence="1">
    <location>
        <begin position="12"/>
        <end position="32"/>
    </location>
</feature>
<gene>
    <name evidence="2" type="ORF">TRFO_36625</name>
</gene>